<proteinExistence type="predicted"/>
<sequence>MPYVVKISAYLGKSGRPVANLKDAVLFEHKETAAIATIVSGGTVSEVKEAIIMPEKPNRYTAKSTKVDLKKEPIEKATKDNQAWMKGAK</sequence>
<accession>A0A640MNH6</accession>
<reference evidence="1" key="2">
    <citation type="submission" date="2019-12" db="EMBL/GenBank/DDBJ databases">
        <authorList>
            <person name="Hoang T.H.H."/>
            <person name="Okutani A."/>
        </authorList>
    </citation>
    <scope>NUCLEOTIDE SEQUENCE</scope>
    <source>
        <strain evidence="1">QuyetLC</strain>
    </source>
</reference>
<protein>
    <submittedName>
        <fullName evidence="1">Uncharacterized protein</fullName>
    </submittedName>
</protein>
<dbReference type="EMBL" id="BLEY01000111">
    <property type="protein sequence ID" value="GEU13700.1"/>
    <property type="molecule type" value="Genomic_DNA"/>
</dbReference>
<organism evidence="1">
    <name type="scientific">Bacillus anthracis</name>
    <name type="common">anthrax bacterium</name>
    <dbReference type="NCBI Taxonomy" id="1392"/>
    <lineage>
        <taxon>Bacteria</taxon>
        <taxon>Bacillati</taxon>
        <taxon>Bacillota</taxon>
        <taxon>Bacilli</taxon>
        <taxon>Bacillales</taxon>
        <taxon>Bacillaceae</taxon>
        <taxon>Bacillus</taxon>
        <taxon>Bacillus cereus group</taxon>
    </lineage>
</organism>
<reference evidence="1" key="1">
    <citation type="submission" date="2019-12" db="EMBL/GenBank/DDBJ databases">
        <title>Epidemiological and comparative genomic analysis of Bacillus anthracis isolated from northern Vietnam.</title>
        <authorList>
            <person name="Hoang T.T.H."/>
            <person name="Dang D.A."/>
            <person name="Pham M.H."/>
            <person name="Luong M.H."/>
            <person name="Tran N.D."/>
            <person name="Nguyen T.H."/>
            <person name="Nguyen T.T."/>
            <person name="Inoue S."/>
            <person name="Morikawa S."/>
            <person name="Okutani A."/>
        </authorList>
    </citation>
    <scope>NUCLEOTIDE SEQUENCE</scope>
    <source>
        <strain evidence="1">QuyetLC</strain>
    </source>
</reference>
<gene>
    <name evidence="1" type="ORF">QuyetLC_57200</name>
</gene>
<name>A0A640MNH6_BACAN</name>
<dbReference type="AlphaFoldDB" id="A0A640MNH6"/>
<comment type="caution">
    <text evidence="1">The sequence shown here is derived from an EMBL/GenBank/DDBJ whole genome shotgun (WGS) entry which is preliminary data.</text>
</comment>
<evidence type="ECO:0000313" key="1">
    <source>
        <dbReference type="EMBL" id="GEU13700.1"/>
    </source>
</evidence>